<accession>Q9EMJ0</accession>
<dbReference type="GeneID" id="1494806"/>
<organismHost>
    <name type="scientific">Amsacta</name>
    <dbReference type="NCBI Taxonomy" id="340055"/>
</organismHost>
<evidence type="ECO:0000313" key="2">
    <source>
        <dbReference type="EMBL" id="AAG02922.1"/>
    </source>
</evidence>
<reference evidence="2 3" key="1">
    <citation type="journal article" date="2000" name="Virology">
        <title>Complete genomic sequence of the Amsacta moorei entomopoxvirus: analysis and comparison with other poxviruses.</title>
        <authorList>
            <person name="Bawden A.L."/>
            <person name="Glassberg K.J."/>
            <person name="Diggans J."/>
            <person name="Shaw R."/>
            <person name="Farmerie W."/>
            <person name="Moyer R.W."/>
        </authorList>
    </citation>
    <scope>NUCLEOTIDE SEQUENCE [LARGE SCALE GENOMIC DNA]</scope>
</reference>
<sequence length="541" mass="63508">MFKKTTLFIFIFTIYNIKSQFICDKQSSDVVLQLPDILNCNNIEPIKAKIILRTLNEKSYSTNAILFTNIDFICTEPPSIYLNWAKTEYIIHHNIVEYNDIINVNKTHVFKNKTLIYNEDDNSYKYGKAKHFCVHYTFHYNTVIQEYINLKPGKVYYRKGTMLSNIANTYNCNYYTKYCQVSNSDVLVWDIDNNAKNEYNDSDAIDVDIIINNDNMHIIFNYLNNPISLIVSKSKYELNKNNFINTNEHEFSIKILSILDLHRHKREIYNYGSKIQYISDIIQTEKSQIHEMCEKISSMILRLYSICKVNAYSCISSLLNDKSISVNVVGNLYIVKKCLDVDIIEYKPSYNKYYDFCHELIPVIFSIKNKTFNGYYNTESTEIYYTSRLIKKGKCENEQRFISCNDNTNNQCIYNNILGGIEKINNNIYTITKNNINELLKTIEPNNINPNFGYKPTLKDIINSRITFNDFAEFNHESTIENYNNQSNEILALVVLCIILIFMFVFSLIKILIIILKYMKKNIIKTNKTDLENFPMLSDKI</sequence>
<dbReference type="RefSeq" id="NP_064998.1">
    <property type="nucleotide sequence ID" value="NC_002520.1"/>
</dbReference>
<keyword evidence="1" id="KW-0812">Transmembrane</keyword>
<proteinExistence type="predicted"/>
<gene>
    <name evidence="2" type="primary">AMV216</name>
</gene>
<evidence type="ECO:0000313" key="3">
    <source>
        <dbReference type="Proteomes" id="UP000000872"/>
    </source>
</evidence>
<dbReference type="Proteomes" id="UP000000872">
    <property type="component" value="Segment"/>
</dbReference>
<keyword evidence="3" id="KW-1185">Reference proteome</keyword>
<keyword evidence="1" id="KW-0472">Membrane</keyword>
<protein>
    <submittedName>
        <fullName evidence="2">AMV216</fullName>
    </submittedName>
</protein>
<evidence type="ECO:0000256" key="1">
    <source>
        <dbReference type="SAM" id="Phobius"/>
    </source>
</evidence>
<dbReference type="OrthoDB" id="9141at10239"/>
<keyword evidence="1" id="KW-1133">Transmembrane helix</keyword>
<organism evidence="2 3">
    <name type="scientific">Amsacta moorei entomopoxvirus</name>
    <name type="common">AmEPV</name>
    <dbReference type="NCBI Taxonomy" id="28321"/>
    <lineage>
        <taxon>Viruses</taxon>
        <taxon>Varidnaviria</taxon>
        <taxon>Bamfordvirae</taxon>
        <taxon>Nucleocytoviricota</taxon>
        <taxon>Pokkesviricetes</taxon>
        <taxon>Chitovirales</taxon>
        <taxon>Poxviridae</taxon>
        <taxon>Entomopoxvirinae</taxon>
        <taxon>Betaentomopoxvirus</taxon>
    </lineage>
</organism>
<dbReference type="EMBL" id="AF250284">
    <property type="protein sequence ID" value="AAG02922.1"/>
    <property type="molecule type" value="Genomic_DNA"/>
</dbReference>
<feature type="transmembrane region" description="Helical" evidence="1">
    <location>
        <begin position="490"/>
        <end position="516"/>
    </location>
</feature>
<name>Q9EMJ0_AMEPV</name>
<dbReference type="KEGG" id="vg:1494806"/>